<reference evidence="1 2" key="1">
    <citation type="submission" date="2012-04" db="EMBL/GenBank/DDBJ databases">
        <title>Complete genome of Rhodanobacter sp. 2APBS1.</title>
        <authorList>
            <consortium name="US DOE Joint Genome Institute"/>
            <person name="Huntemann M."/>
            <person name="Wei C.-L."/>
            <person name="Han J."/>
            <person name="Detter J.C."/>
            <person name="Han C."/>
            <person name="Tapia R."/>
            <person name="Munk A.C.C."/>
            <person name="Chen A."/>
            <person name="Krypides N."/>
            <person name="Mavromatis K."/>
            <person name="Markowitz V."/>
            <person name="Szeto E."/>
            <person name="Ivanova N."/>
            <person name="Mikhailova N."/>
            <person name="Ovchinnikova G."/>
            <person name="Pagani I."/>
            <person name="Pati A."/>
            <person name="Goodwin L."/>
            <person name="Peters L."/>
            <person name="Pitluck S."/>
            <person name="Woyke T."/>
            <person name="Prakash O."/>
            <person name="Elkins J."/>
            <person name="Brown S."/>
            <person name="Palumbo A."/>
            <person name="Hemme C."/>
            <person name="Zhou J."/>
            <person name="Watson D."/>
            <person name="Jardine P."/>
            <person name="Kostka J."/>
            <person name="Green S."/>
        </authorList>
    </citation>
    <scope>NUCLEOTIDE SEQUENCE [LARGE SCALE GENOMIC DNA]</scope>
    <source>
        <strain evidence="1 2">2APBS1</strain>
    </source>
</reference>
<dbReference type="RefSeq" id="WP_015447735.1">
    <property type="nucleotide sequence ID" value="NC_020541.1"/>
</dbReference>
<dbReference type="AlphaFoldDB" id="M4NE20"/>
<gene>
    <name evidence="1" type="ORF">R2APBS1_1886</name>
</gene>
<accession>M4NE20</accession>
<dbReference type="KEGG" id="rhd:R2APBS1_1886"/>
<name>M4NE20_9GAMM</name>
<proteinExistence type="predicted"/>
<sequence length="221" mass="23855">MKRHFRLAHPGGLDEVATISTEPEAVTVTRRVESTRSKGRPVRIPIKLCQGGSVELEARVQQHKLVGEGFTFDRDDETALDGRESYLYVVVHRQHTGDVIDHVTGSTMPPGILVGSYAAGRVDVSDSRGTRIALDVTRDASAVSASDSPLVALALIWCHEGWAELALEVYPTPGGTRAVDHRQLYELAQALPEELRDFVLESGVARPGLIGSGAVAEAILL</sequence>
<protein>
    <submittedName>
        <fullName evidence="1">Uncharacterized protein</fullName>
    </submittedName>
</protein>
<evidence type="ECO:0000313" key="1">
    <source>
        <dbReference type="EMBL" id="AGG89010.1"/>
    </source>
</evidence>
<dbReference type="OrthoDB" id="10020125at2"/>
<organism evidence="1 2">
    <name type="scientific">Rhodanobacter denitrificans</name>
    <dbReference type="NCBI Taxonomy" id="666685"/>
    <lineage>
        <taxon>Bacteria</taxon>
        <taxon>Pseudomonadati</taxon>
        <taxon>Pseudomonadota</taxon>
        <taxon>Gammaproteobacteria</taxon>
        <taxon>Lysobacterales</taxon>
        <taxon>Rhodanobacteraceae</taxon>
        <taxon>Rhodanobacter</taxon>
    </lineage>
</organism>
<dbReference type="GeneID" id="72428620"/>
<dbReference type="EMBL" id="CP003470">
    <property type="protein sequence ID" value="AGG89010.1"/>
    <property type="molecule type" value="Genomic_DNA"/>
</dbReference>
<evidence type="ECO:0000313" key="2">
    <source>
        <dbReference type="Proteomes" id="UP000011859"/>
    </source>
</evidence>
<dbReference type="HOGENOM" id="CLU_1249817_0_0_6"/>
<dbReference type="Proteomes" id="UP000011859">
    <property type="component" value="Chromosome"/>
</dbReference>
<keyword evidence="2" id="KW-1185">Reference proteome</keyword>
<dbReference type="STRING" id="666685.R2APBS1_1886"/>